<evidence type="ECO:0000313" key="2">
    <source>
        <dbReference type="EMBL" id="HGQ64095.1"/>
    </source>
</evidence>
<sequence length="108" mass="12755">MKVTPSRRYKLDVRPYQISLKNVRKTISYLKENHKTYYTAYRAILGLRYRVTARGCVRVYTGYAKHHSPSKTFIEYYFNLSLYHLSRGDGFKAGFMLRRALHIQEGAP</sequence>
<dbReference type="EMBL" id="DTCK01000012">
    <property type="protein sequence ID" value="HGQ35488.1"/>
    <property type="molecule type" value="Genomic_DNA"/>
</dbReference>
<gene>
    <name evidence="2" type="ORF">ENU08_02485</name>
    <name evidence="1" type="ORF">ENU41_02265</name>
</gene>
<proteinExistence type="predicted"/>
<dbReference type="EMBL" id="DTBD01000018">
    <property type="protein sequence ID" value="HGQ64095.1"/>
    <property type="molecule type" value="Genomic_DNA"/>
</dbReference>
<name>A0A7C4JJK1_9CREN</name>
<protein>
    <submittedName>
        <fullName evidence="2">Uncharacterized protein</fullName>
    </submittedName>
</protein>
<evidence type="ECO:0000313" key="1">
    <source>
        <dbReference type="EMBL" id="HGQ35488.1"/>
    </source>
</evidence>
<comment type="caution">
    <text evidence="2">The sequence shown here is derived from an EMBL/GenBank/DDBJ whole genome shotgun (WGS) entry which is preliminary data.</text>
</comment>
<organism evidence="2">
    <name type="scientific">Ignisphaera aggregans</name>
    <dbReference type="NCBI Taxonomy" id="334771"/>
    <lineage>
        <taxon>Archaea</taxon>
        <taxon>Thermoproteota</taxon>
        <taxon>Thermoprotei</taxon>
        <taxon>Desulfurococcales</taxon>
        <taxon>Desulfurococcaceae</taxon>
        <taxon>Ignisphaera</taxon>
    </lineage>
</organism>
<dbReference type="AlphaFoldDB" id="A0A7C4JJK1"/>
<reference evidence="2" key="1">
    <citation type="journal article" date="2020" name="mSystems">
        <title>Genome- and Community-Level Interaction Insights into Carbon Utilization and Element Cycling Functions of Hydrothermarchaeota in Hydrothermal Sediment.</title>
        <authorList>
            <person name="Zhou Z."/>
            <person name="Liu Y."/>
            <person name="Xu W."/>
            <person name="Pan J."/>
            <person name="Luo Z.H."/>
            <person name="Li M."/>
        </authorList>
    </citation>
    <scope>NUCLEOTIDE SEQUENCE [LARGE SCALE GENOMIC DNA]</scope>
    <source>
        <strain evidence="2">SpSt-637</strain>
        <strain evidence="1">SpSt-667</strain>
    </source>
</reference>
<accession>A0A7C4JJK1</accession>